<feature type="region of interest" description="Disordered" evidence="1">
    <location>
        <begin position="116"/>
        <end position="143"/>
    </location>
</feature>
<gene>
    <name evidence="2" type="ORF">PLEPLA_LOCUS45493</name>
</gene>
<organism evidence="2 3">
    <name type="scientific">Pleuronectes platessa</name>
    <name type="common">European plaice</name>
    <dbReference type="NCBI Taxonomy" id="8262"/>
    <lineage>
        <taxon>Eukaryota</taxon>
        <taxon>Metazoa</taxon>
        <taxon>Chordata</taxon>
        <taxon>Craniata</taxon>
        <taxon>Vertebrata</taxon>
        <taxon>Euteleostomi</taxon>
        <taxon>Actinopterygii</taxon>
        <taxon>Neopterygii</taxon>
        <taxon>Teleostei</taxon>
        <taxon>Neoteleostei</taxon>
        <taxon>Acanthomorphata</taxon>
        <taxon>Carangaria</taxon>
        <taxon>Pleuronectiformes</taxon>
        <taxon>Pleuronectoidei</taxon>
        <taxon>Pleuronectidae</taxon>
        <taxon>Pleuronectes</taxon>
    </lineage>
</organism>
<keyword evidence="3" id="KW-1185">Reference proteome</keyword>
<sequence length="143" mass="15617">MYESVDVVGLNPSPNPFLMMDYYNQSRGCLIPEKGLVPGAPHPYSTSIRNQHWNGSNHFSHTRSQATSSRPKHRTSASTNTLIPSLPLGNCVNISWKATVPDQTWFSQVPFDDLELSPPGTRDGIDSQQYGGGGKSVLLDSDG</sequence>
<protein>
    <submittedName>
        <fullName evidence="2">Uncharacterized protein</fullName>
    </submittedName>
</protein>
<accession>A0A9N7VVC1</accession>
<reference evidence="2" key="1">
    <citation type="submission" date="2020-03" db="EMBL/GenBank/DDBJ databases">
        <authorList>
            <person name="Weist P."/>
        </authorList>
    </citation>
    <scope>NUCLEOTIDE SEQUENCE</scope>
</reference>
<name>A0A9N7VVC1_PLEPL</name>
<feature type="compositionally biased region" description="Polar residues" evidence="1">
    <location>
        <begin position="50"/>
        <end position="69"/>
    </location>
</feature>
<evidence type="ECO:0000313" key="2">
    <source>
        <dbReference type="EMBL" id="CAB1457669.1"/>
    </source>
</evidence>
<dbReference type="AlphaFoldDB" id="A0A9N7VVC1"/>
<proteinExistence type="predicted"/>
<feature type="region of interest" description="Disordered" evidence="1">
    <location>
        <begin position="50"/>
        <end position="81"/>
    </location>
</feature>
<dbReference type="Proteomes" id="UP001153269">
    <property type="component" value="Unassembled WGS sequence"/>
</dbReference>
<evidence type="ECO:0000313" key="3">
    <source>
        <dbReference type="Proteomes" id="UP001153269"/>
    </source>
</evidence>
<comment type="caution">
    <text evidence="2">The sequence shown here is derived from an EMBL/GenBank/DDBJ whole genome shotgun (WGS) entry which is preliminary data.</text>
</comment>
<dbReference type="EMBL" id="CADEAL010004352">
    <property type="protein sequence ID" value="CAB1457669.1"/>
    <property type="molecule type" value="Genomic_DNA"/>
</dbReference>
<evidence type="ECO:0000256" key="1">
    <source>
        <dbReference type="SAM" id="MobiDB-lite"/>
    </source>
</evidence>